<comment type="caution">
    <text evidence="2">The sequence shown here is derived from an EMBL/GenBank/DDBJ whole genome shotgun (WGS) entry which is preliminary data.</text>
</comment>
<dbReference type="GeneID" id="75113213"/>
<dbReference type="EMBL" id="WCRY01000014">
    <property type="protein sequence ID" value="KAB4480445.1"/>
    <property type="molecule type" value="Genomic_DNA"/>
</dbReference>
<dbReference type="EMBL" id="WCRW01000022">
    <property type="protein sequence ID" value="KAB4451323.1"/>
    <property type="molecule type" value="Genomic_DNA"/>
</dbReference>
<reference evidence="5 6" key="2">
    <citation type="journal article" date="2019" name="Nat. Med.">
        <title>A library of human gut bacterial isolates paired with longitudinal multiomics data enables mechanistic microbiome research.</title>
        <authorList>
            <person name="Poyet M."/>
            <person name="Groussin M."/>
            <person name="Gibbons S.M."/>
            <person name="Avila-Pacheco J."/>
            <person name="Jiang X."/>
            <person name="Kearney S.M."/>
            <person name="Perrotta A.R."/>
            <person name="Berdy B."/>
            <person name="Zhao S."/>
            <person name="Lieberman T.D."/>
            <person name="Swanson P.K."/>
            <person name="Smith M."/>
            <person name="Roesemann S."/>
            <person name="Alexander J.E."/>
            <person name="Rich S.A."/>
            <person name="Livny J."/>
            <person name="Vlamakis H."/>
            <person name="Clish C."/>
            <person name="Bullock K."/>
            <person name="Deik A."/>
            <person name="Scott J."/>
            <person name="Pierce K.A."/>
            <person name="Xavier R.J."/>
            <person name="Alm E.J."/>
        </authorList>
    </citation>
    <scope>NUCLEOTIDE SEQUENCE [LARGE SCALE GENOMIC DNA]</scope>
    <source>
        <strain evidence="1 5">BIOML-A160</strain>
        <strain evidence="2 6">BIOML-A162</strain>
    </source>
</reference>
<dbReference type="EMBL" id="QROV01000005">
    <property type="protein sequence ID" value="RHL62475.1"/>
    <property type="molecule type" value="Genomic_DNA"/>
</dbReference>
<reference evidence="3 4" key="1">
    <citation type="submission" date="2018-08" db="EMBL/GenBank/DDBJ databases">
        <title>A genome reference for cultivated species of the human gut microbiota.</title>
        <authorList>
            <person name="Zou Y."/>
            <person name="Xue W."/>
            <person name="Luo G."/>
        </authorList>
    </citation>
    <scope>NUCLEOTIDE SEQUENCE [LARGE SCALE GENOMIC DNA]</scope>
    <source>
        <strain evidence="3 4">AF37-12</strain>
    </source>
</reference>
<evidence type="ECO:0000313" key="1">
    <source>
        <dbReference type="EMBL" id="KAB4451323.1"/>
    </source>
</evidence>
<proteinExistence type="predicted"/>
<organism evidence="2 6">
    <name type="scientific">Bacteroides thetaiotaomicron</name>
    <dbReference type="NCBI Taxonomy" id="818"/>
    <lineage>
        <taxon>Bacteria</taxon>
        <taxon>Pseudomonadati</taxon>
        <taxon>Bacteroidota</taxon>
        <taxon>Bacteroidia</taxon>
        <taxon>Bacteroidales</taxon>
        <taxon>Bacteroidaceae</taxon>
        <taxon>Bacteroides</taxon>
    </lineage>
</organism>
<dbReference type="Gene3D" id="2.60.40.3570">
    <property type="match status" value="1"/>
</dbReference>
<evidence type="ECO:0000313" key="4">
    <source>
        <dbReference type="Proteomes" id="UP000283616"/>
    </source>
</evidence>
<name>A0A0P0ESV9_BACT4</name>
<dbReference type="Proteomes" id="UP000436825">
    <property type="component" value="Unassembled WGS sequence"/>
</dbReference>
<dbReference type="KEGG" id="btho:Btheta7330_01621"/>
<evidence type="ECO:0000313" key="5">
    <source>
        <dbReference type="Proteomes" id="UP000436825"/>
    </source>
</evidence>
<sequence length="426" mass="46623">MSGKTATPTGSALTDTEFFAPLVSAWQPQDDQSTHAAYTASDLMTAEGSATTGEDNTLHLSFTMNHRMALAVIEMPNTVKYKFTDERIPDYAVSPATTFSGIAQPLRVNDGTYRYLVNHATPAPTIEGHYDEGSKEFTITPSGLSTGSYKRYKVDGAVTTVKDYTMQRGDYLLADGNLLPKGTTLTEEQKASVAAIVFWTPAETNPEGRITPASLDFDKIMVKEHPNCTHGLAVSIKDAPGNVSWQNVNDWVADFQRGTDFNPVDKDEYVNIATGFDATGNINRILGYQNTKVLWAYNGYCKTNGKTDALVNPAEVLKTFIANNPAPANSTGWFLPSVKELHMLCYKDVDNIAYTRDNTETRDIVEVSISAVGGDALSPRNNHKRFWSSSESPSNKNGAFSVYFYNAFAQLSEKDGALNVRAVCAF</sequence>
<dbReference type="RefSeq" id="WP_004308132.1">
    <property type="nucleotide sequence ID" value="NZ_CAXSMB010000032.1"/>
</dbReference>
<evidence type="ECO:0000313" key="6">
    <source>
        <dbReference type="Proteomes" id="UP000436858"/>
    </source>
</evidence>
<protein>
    <submittedName>
        <fullName evidence="2">DUF1566 domain-containing protein</fullName>
    </submittedName>
</protein>
<accession>A0A0P0ESV9</accession>
<dbReference type="Proteomes" id="UP000283616">
    <property type="component" value="Unassembled WGS sequence"/>
</dbReference>
<evidence type="ECO:0000313" key="3">
    <source>
        <dbReference type="EMBL" id="RHL62475.1"/>
    </source>
</evidence>
<gene>
    <name evidence="3" type="ORF">DW011_06420</name>
    <name evidence="1" type="ORF">GAN75_23130</name>
    <name evidence="2" type="ORF">GAN91_15475</name>
</gene>
<dbReference type="Proteomes" id="UP000436858">
    <property type="component" value="Unassembled WGS sequence"/>
</dbReference>
<evidence type="ECO:0000313" key="2">
    <source>
        <dbReference type="EMBL" id="KAB4480445.1"/>
    </source>
</evidence>
<dbReference type="AlphaFoldDB" id="A0A0P0ESV9"/>